<keyword evidence="3" id="KW-1185">Reference proteome</keyword>
<evidence type="ECO:0000313" key="3">
    <source>
        <dbReference type="Proteomes" id="UP000594262"/>
    </source>
</evidence>
<proteinExistence type="predicted"/>
<dbReference type="AlphaFoldDB" id="A0A7M5XJW1"/>
<name>A0A7M5XJW1_9CNID</name>
<feature type="compositionally biased region" description="Low complexity" evidence="1">
    <location>
        <begin position="87"/>
        <end position="108"/>
    </location>
</feature>
<reference evidence="2" key="1">
    <citation type="submission" date="2021-01" db="UniProtKB">
        <authorList>
            <consortium name="EnsemblMetazoa"/>
        </authorList>
    </citation>
    <scope>IDENTIFICATION</scope>
</reference>
<accession>A0A7M5XJW1</accession>
<evidence type="ECO:0000313" key="2">
    <source>
        <dbReference type="EnsemblMetazoa" id="CLYHEMP024586.1"/>
    </source>
</evidence>
<evidence type="ECO:0000256" key="1">
    <source>
        <dbReference type="SAM" id="MobiDB-lite"/>
    </source>
</evidence>
<sequence length="154" mass="16587">MSSAQIMIFDMDLQIDKKKFLQGESSVPTAPPPSPNSSNRRKFANPTVLPMSRLIGCCEELVSKQTLDSTNLYKSKPVSMKRKTSDSDGFSSCSTSSSAGTSPGATSDYSCSFGKRSRSSFEVGSNSFKRLDFSMSELSAAINASQSNDAAMEF</sequence>
<feature type="region of interest" description="Disordered" evidence="1">
    <location>
        <begin position="20"/>
        <end position="45"/>
    </location>
</feature>
<protein>
    <submittedName>
        <fullName evidence="2">Uncharacterized protein</fullName>
    </submittedName>
</protein>
<dbReference type="EnsemblMetazoa" id="CLYHEMT024586.1">
    <property type="protein sequence ID" value="CLYHEMP024586.1"/>
    <property type="gene ID" value="CLYHEMG024586"/>
</dbReference>
<organism evidence="2 3">
    <name type="scientific">Clytia hemisphaerica</name>
    <dbReference type="NCBI Taxonomy" id="252671"/>
    <lineage>
        <taxon>Eukaryota</taxon>
        <taxon>Metazoa</taxon>
        <taxon>Cnidaria</taxon>
        <taxon>Hydrozoa</taxon>
        <taxon>Hydroidolina</taxon>
        <taxon>Leptothecata</taxon>
        <taxon>Obeliida</taxon>
        <taxon>Clytiidae</taxon>
        <taxon>Clytia</taxon>
    </lineage>
</organism>
<dbReference type="Proteomes" id="UP000594262">
    <property type="component" value="Unplaced"/>
</dbReference>
<feature type="region of interest" description="Disordered" evidence="1">
    <location>
        <begin position="73"/>
        <end position="112"/>
    </location>
</feature>